<name>W4LXV3_ENTF1</name>
<dbReference type="EMBL" id="AZHW01000109">
    <property type="protein sequence ID" value="ETX02755.1"/>
    <property type="molecule type" value="Genomic_DNA"/>
</dbReference>
<evidence type="ECO:0000256" key="4">
    <source>
        <dbReference type="ARBA" id="ARBA00022989"/>
    </source>
</evidence>
<evidence type="ECO:0000256" key="6">
    <source>
        <dbReference type="RuleBase" id="RU004057"/>
    </source>
</evidence>
<evidence type="ECO:0000313" key="9">
    <source>
        <dbReference type="EMBL" id="ETX02755.1"/>
    </source>
</evidence>
<keyword evidence="5 7" id="KW-0472">Membrane</keyword>
<dbReference type="GO" id="GO:0017038">
    <property type="term" value="P:protein import"/>
    <property type="evidence" value="ECO:0007669"/>
    <property type="project" value="TreeGrafter"/>
</dbReference>
<dbReference type="Pfam" id="PF01618">
    <property type="entry name" value="MotA_ExbB"/>
    <property type="match status" value="1"/>
</dbReference>
<gene>
    <name evidence="9" type="ORF">ETSY1_02435</name>
</gene>
<sequence>MPPRWLEQVRRHVYRGDIKAVLDSCDGQSAMLARILRAGLSRYGEGMAEVEKTLESVGQIEAGTLTQNMRGLGMIASLAPMLGFLGTVTGMIKAFNAIAVAGTSHAGLVASGISEALLTTAAGLLVGISAWALFNVLRGRADRLTTAMEAVTFELFEELSVQQHRFLSSPGAPLADDVKPALTEDHENAV</sequence>
<keyword evidence="6" id="KW-0813">Transport</keyword>
<dbReference type="PANTHER" id="PTHR30625:SF17">
    <property type="entry name" value="TOLQ-RELATED"/>
    <property type="match status" value="1"/>
</dbReference>
<evidence type="ECO:0000256" key="3">
    <source>
        <dbReference type="ARBA" id="ARBA00022692"/>
    </source>
</evidence>
<reference evidence="9 10" key="1">
    <citation type="journal article" date="2014" name="Nature">
        <title>An environmental bacterial taxon with a large and distinct metabolic repertoire.</title>
        <authorList>
            <person name="Wilson M.C."/>
            <person name="Mori T."/>
            <person name="Ruckert C."/>
            <person name="Uria A.R."/>
            <person name="Helf M.J."/>
            <person name="Takada K."/>
            <person name="Gernert C."/>
            <person name="Steffens U.A."/>
            <person name="Heycke N."/>
            <person name="Schmitt S."/>
            <person name="Rinke C."/>
            <person name="Helfrich E.J."/>
            <person name="Brachmann A.O."/>
            <person name="Gurgui C."/>
            <person name="Wakimoto T."/>
            <person name="Kracht M."/>
            <person name="Crusemann M."/>
            <person name="Hentschel U."/>
            <person name="Abe I."/>
            <person name="Matsunaga S."/>
            <person name="Kalinowski J."/>
            <person name="Takeyama H."/>
            <person name="Piel J."/>
        </authorList>
    </citation>
    <scope>NUCLEOTIDE SEQUENCE [LARGE SCALE GENOMIC DNA]</scope>
    <source>
        <strain evidence="10">TSY1</strain>
    </source>
</reference>
<keyword evidence="2" id="KW-1003">Cell membrane</keyword>
<evidence type="ECO:0000256" key="7">
    <source>
        <dbReference type="SAM" id="Phobius"/>
    </source>
</evidence>
<feature type="transmembrane region" description="Helical" evidence="7">
    <location>
        <begin position="112"/>
        <end position="134"/>
    </location>
</feature>
<proteinExistence type="inferred from homology"/>
<evidence type="ECO:0000256" key="1">
    <source>
        <dbReference type="ARBA" id="ARBA00004651"/>
    </source>
</evidence>
<feature type="domain" description="MotA/TolQ/ExbB proton channel" evidence="8">
    <location>
        <begin position="30"/>
        <end position="149"/>
    </location>
</feature>
<dbReference type="AlphaFoldDB" id="W4LXV3"/>
<dbReference type="Proteomes" id="UP000019141">
    <property type="component" value="Unassembled WGS sequence"/>
</dbReference>
<protein>
    <recommendedName>
        <fullName evidence="8">MotA/TolQ/ExbB proton channel domain-containing protein</fullName>
    </recommendedName>
</protein>
<organism evidence="9 10">
    <name type="scientific">Entotheonella factor</name>
    <dbReference type="NCBI Taxonomy" id="1429438"/>
    <lineage>
        <taxon>Bacteria</taxon>
        <taxon>Pseudomonadati</taxon>
        <taxon>Nitrospinota/Tectimicrobiota group</taxon>
        <taxon>Candidatus Tectimicrobiota</taxon>
        <taxon>Candidatus Entotheonellia</taxon>
        <taxon>Candidatus Entotheonellales</taxon>
        <taxon>Candidatus Entotheonellaceae</taxon>
        <taxon>Candidatus Entotheonella</taxon>
    </lineage>
</organism>
<evidence type="ECO:0000259" key="8">
    <source>
        <dbReference type="Pfam" id="PF01618"/>
    </source>
</evidence>
<comment type="similarity">
    <text evidence="6">Belongs to the exbB/tolQ family.</text>
</comment>
<dbReference type="HOGENOM" id="CLU_053325_4_5_7"/>
<evidence type="ECO:0000256" key="5">
    <source>
        <dbReference type="ARBA" id="ARBA00023136"/>
    </source>
</evidence>
<keyword evidence="10" id="KW-1185">Reference proteome</keyword>
<evidence type="ECO:0000256" key="2">
    <source>
        <dbReference type="ARBA" id="ARBA00022475"/>
    </source>
</evidence>
<dbReference type="InterPro" id="IPR050790">
    <property type="entry name" value="ExbB/TolQ_transport"/>
</dbReference>
<keyword evidence="4 7" id="KW-1133">Transmembrane helix</keyword>
<dbReference type="InterPro" id="IPR002898">
    <property type="entry name" value="MotA_ExbB_proton_chnl"/>
</dbReference>
<dbReference type="GO" id="GO:0005886">
    <property type="term" value="C:plasma membrane"/>
    <property type="evidence" value="ECO:0007669"/>
    <property type="project" value="UniProtKB-SubCell"/>
</dbReference>
<comment type="subcellular location">
    <subcellularLocation>
        <location evidence="1">Cell membrane</location>
        <topology evidence="1">Multi-pass membrane protein</topology>
    </subcellularLocation>
    <subcellularLocation>
        <location evidence="6">Membrane</location>
        <topology evidence="6">Multi-pass membrane protein</topology>
    </subcellularLocation>
</comment>
<keyword evidence="3 7" id="KW-0812">Transmembrane</keyword>
<dbReference type="PANTHER" id="PTHR30625">
    <property type="entry name" value="PROTEIN TOLQ"/>
    <property type="match status" value="1"/>
</dbReference>
<evidence type="ECO:0000313" key="10">
    <source>
        <dbReference type="Proteomes" id="UP000019141"/>
    </source>
</evidence>
<accession>W4LXV3</accession>
<comment type="caution">
    <text evidence="9">The sequence shown here is derived from an EMBL/GenBank/DDBJ whole genome shotgun (WGS) entry which is preliminary data.</text>
</comment>
<keyword evidence="6" id="KW-0653">Protein transport</keyword>
<feature type="transmembrane region" description="Helical" evidence="7">
    <location>
        <begin position="72"/>
        <end position="92"/>
    </location>
</feature>